<comment type="caution">
    <text evidence="2">The sequence shown here is derived from an EMBL/GenBank/DDBJ whole genome shotgun (WGS) entry which is preliminary data.</text>
</comment>
<protein>
    <submittedName>
        <fullName evidence="2">Uncharacterized protein</fullName>
    </submittedName>
</protein>
<proteinExistence type="predicted"/>
<accession>A0A1Y3BAU8</accession>
<sequence length="221" mass="25115">MDFYYYYYCFFLFSQIIPIDIVIPLQHRIGQFIKIELIYTGEWLQLSEISFDFNLLPSDLTFDQKSQLFEWTHSEAYAISAAAGNSQSTGSGTRYVMMAGHDNHSSDHHHYNIGIKNKYPIGNDNQEGQALKYSLIIACLCTLVIISLLTSFVLKKLNLRKNNVFTEISDPNDLESENAAINMKNLPKESGTNNSPLYCSPKEICSIQDESEYAIPDVICP</sequence>
<feature type="non-terminal residue" evidence="2">
    <location>
        <position position="221"/>
    </location>
</feature>
<reference evidence="2 3" key="1">
    <citation type="submission" date="2017-03" db="EMBL/GenBank/DDBJ databases">
        <title>Genome Survey of Euroglyphus maynei.</title>
        <authorList>
            <person name="Arlian L.G."/>
            <person name="Morgan M.S."/>
            <person name="Rider S.D."/>
        </authorList>
    </citation>
    <scope>NUCLEOTIDE SEQUENCE [LARGE SCALE GENOMIC DNA]</scope>
    <source>
        <strain evidence="2">Arlian Lab</strain>
        <tissue evidence="2">Whole body</tissue>
    </source>
</reference>
<keyword evidence="1" id="KW-1133">Transmembrane helix</keyword>
<keyword evidence="1" id="KW-0812">Transmembrane</keyword>
<dbReference type="OrthoDB" id="6071166at2759"/>
<feature type="transmembrane region" description="Helical" evidence="1">
    <location>
        <begin position="6"/>
        <end position="25"/>
    </location>
</feature>
<keyword evidence="3" id="KW-1185">Reference proteome</keyword>
<evidence type="ECO:0000313" key="3">
    <source>
        <dbReference type="Proteomes" id="UP000194236"/>
    </source>
</evidence>
<dbReference type="AlphaFoldDB" id="A0A1Y3BAU8"/>
<gene>
    <name evidence="2" type="ORF">BLA29_008643</name>
</gene>
<dbReference type="Proteomes" id="UP000194236">
    <property type="component" value="Unassembled WGS sequence"/>
</dbReference>
<feature type="transmembrane region" description="Helical" evidence="1">
    <location>
        <begin position="133"/>
        <end position="154"/>
    </location>
</feature>
<dbReference type="Gene3D" id="2.60.120.1190">
    <property type="match status" value="1"/>
</dbReference>
<evidence type="ECO:0000313" key="2">
    <source>
        <dbReference type="EMBL" id="OTF77287.1"/>
    </source>
</evidence>
<name>A0A1Y3BAU8_EURMA</name>
<organism evidence="2 3">
    <name type="scientific">Euroglyphus maynei</name>
    <name type="common">Mayne's house dust mite</name>
    <dbReference type="NCBI Taxonomy" id="6958"/>
    <lineage>
        <taxon>Eukaryota</taxon>
        <taxon>Metazoa</taxon>
        <taxon>Ecdysozoa</taxon>
        <taxon>Arthropoda</taxon>
        <taxon>Chelicerata</taxon>
        <taxon>Arachnida</taxon>
        <taxon>Acari</taxon>
        <taxon>Acariformes</taxon>
        <taxon>Sarcoptiformes</taxon>
        <taxon>Astigmata</taxon>
        <taxon>Psoroptidia</taxon>
        <taxon>Analgoidea</taxon>
        <taxon>Pyroglyphidae</taxon>
        <taxon>Pyroglyphinae</taxon>
        <taxon>Euroglyphus</taxon>
    </lineage>
</organism>
<evidence type="ECO:0000256" key="1">
    <source>
        <dbReference type="SAM" id="Phobius"/>
    </source>
</evidence>
<keyword evidence="1" id="KW-0472">Membrane</keyword>
<dbReference type="EMBL" id="MUJZ01033418">
    <property type="protein sequence ID" value="OTF77287.1"/>
    <property type="molecule type" value="Genomic_DNA"/>
</dbReference>